<comment type="caution">
    <text evidence="1">The sequence shown here is derived from an EMBL/GenBank/DDBJ whole genome shotgun (WGS) entry which is preliminary data.</text>
</comment>
<reference evidence="1" key="1">
    <citation type="journal article" date="2015" name="Nature">
        <title>Complex archaea that bridge the gap between prokaryotes and eukaryotes.</title>
        <authorList>
            <person name="Spang A."/>
            <person name="Saw J.H."/>
            <person name="Jorgensen S.L."/>
            <person name="Zaremba-Niedzwiedzka K."/>
            <person name="Martijn J."/>
            <person name="Lind A.E."/>
            <person name="van Eijk R."/>
            <person name="Schleper C."/>
            <person name="Guy L."/>
            <person name="Ettema T.J."/>
        </authorList>
    </citation>
    <scope>NUCLEOTIDE SEQUENCE</scope>
</reference>
<gene>
    <name evidence="1" type="ORF">LCGC14_2963230</name>
</gene>
<sequence length="142" mass="16948">AFYLEFVDYLNSQLKILLEKLNWKFQEVYIDDDLSLVIMDPNGKPQKFHSLSEFEKKSIAILILLIIKMKYFPEYPIVAIDEHLNSADPQRFLSFVPYLYENLMKPNVKFLIITLLPSALEDNFLEDLEMNQYEHLTIYYKN</sequence>
<dbReference type="EMBL" id="LAZR01060037">
    <property type="protein sequence ID" value="KKK66525.1"/>
    <property type="molecule type" value="Genomic_DNA"/>
</dbReference>
<feature type="non-terminal residue" evidence="1">
    <location>
        <position position="1"/>
    </location>
</feature>
<protein>
    <recommendedName>
        <fullName evidence="2">ATPase AAA-type core domain-containing protein</fullName>
    </recommendedName>
</protein>
<accession>A0A0F8XZ09</accession>
<dbReference type="AlphaFoldDB" id="A0A0F8XZ09"/>
<evidence type="ECO:0000313" key="1">
    <source>
        <dbReference type="EMBL" id="KKK66525.1"/>
    </source>
</evidence>
<dbReference type="InterPro" id="IPR027417">
    <property type="entry name" value="P-loop_NTPase"/>
</dbReference>
<proteinExistence type="predicted"/>
<dbReference type="Gene3D" id="3.40.50.300">
    <property type="entry name" value="P-loop containing nucleotide triphosphate hydrolases"/>
    <property type="match status" value="1"/>
</dbReference>
<dbReference type="SUPFAM" id="SSF52540">
    <property type="entry name" value="P-loop containing nucleoside triphosphate hydrolases"/>
    <property type="match status" value="1"/>
</dbReference>
<evidence type="ECO:0008006" key="2">
    <source>
        <dbReference type="Google" id="ProtNLM"/>
    </source>
</evidence>
<name>A0A0F8XZ09_9ZZZZ</name>
<organism evidence="1">
    <name type="scientific">marine sediment metagenome</name>
    <dbReference type="NCBI Taxonomy" id="412755"/>
    <lineage>
        <taxon>unclassified sequences</taxon>
        <taxon>metagenomes</taxon>
        <taxon>ecological metagenomes</taxon>
    </lineage>
</organism>